<keyword evidence="4" id="KW-0233">DNA recombination</keyword>
<protein>
    <recommendedName>
        <fullName evidence="5">Tyr recombinase domain-containing protein</fullName>
    </recommendedName>
</protein>
<dbReference type="InterPro" id="IPR011010">
    <property type="entry name" value="DNA_brk_join_enz"/>
</dbReference>
<dbReference type="AlphaFoldDB" id="A0A255XT78"/>
<evidence type="ECO:0000256" key="2">
    <source>
        <dbReference type="ARBA" id="ARBA00022908"/>
    </source>
</evidence>
<keyword evidence="2" id="KW-0229">DNA integration</keyword>
<accession>A0A255XT78</accession>
<evidence type="ECO:0000256" key="4">
    <source>
        <dbReference type="ARBA" id="ARBA00023172"/>
    </source>
</evidence>
<evidence type="ECO:0000256" key="1">
    <source>
        <dbReference type="ARBA" id="ARBA00008857"/>
    </source>
</evidence>
<dbReference type="Proteomes" id="UP000216361">
    <property type="component" value="Unassembled WGS sequence"/>
</dbReference>
<dbReference type="EMBL" id="NOXS01000029">
    <property type="protein sequence ID" value="OYQ20199.1"/>
    <property type="molecule type" value="Genomic_DNA"/>
</dbReference>
<dbReference type="Gene3D" id="1.10.443.10">
    <property type="entry name" value="Intergrase catalytic core"/>
    <property type="match status" value="1"/>
</dbReference>
<dbReference type="SUPFAM" id="SSF56349">
    <property type="entry name" value="DNA breaking-rejoining enzymes"/>
    <property type="match status" value="1"/>
</dbReference>
<feature type="domain" description="Tyr recombinase" evidence="5">
    <location>
        <begin position="205"/>
        <end position="384"/>
    </location>
</feature>
<keyword evidence="7" id="KW-1185">Reference proteome</keyword>
<evidence type="ECO:0000256" key="3">
    <source>
        <dbReference type="ARBA" id="ARBA00023125"/>
    </source>
</evidence>
<dbReference type="RefSeq" id="WP_094408022.1">
    <property type="nucleotide sequence ID" value="NZ_BMJZ01000001.1"/>
</dbReference>
<dbReference type="CDD" id="cd00801">
    <property type="entry name" value="INT_P4_C"/>
    <property type="match status" value="1"/>
</dbReference>
<dbReference type="GO" id="GO:0006310">
    <property type="term" value="P:DNA recombination"/>
    <property type="evidence" value="ECO:0007669"/>
    <property type="project" value="UniProtKB-KW"/>
</dbReference>
<dbReference type="PANTHER" id="PTHR30629:SF2">
    <property type="entry name" value="PROPHAGE INTEGRASE INTS-RELATED"/>
    <property type="match status" value="1"/>
</dbReference>
<organism evidence="6 7">
    <name type="scientific">Elstera cyanobacteriorum</name>
    <dbReference type="NCBI Taxonomy" id="2022747"/>
    <lineage>
        <taxon>Bacteria</taxon>
        <taxon>Pseudomonadati</taxon>
        <taxon>Pseudomonadota</taxon>
        <taxon>Alphaproteobacteria</taxon>
        <taxon>Rhodospirillales</taxon>
        <taxon>Rhodospirillaceae</taxon>
        <taxon>Elstera</taxon>
    </lineage>
</organism>
<dbReference type="Pfam" id="PF00589">
    <property type="entry name" value="Phage_integrase"/>
    <property type="match status" value="1"/>
</dbReference>
<evidence type="ECO:0000259" key="5">
    <source>
        <dbReference type="PROSITE" id="PS51898"/>
    </source>
</evidence>
<proteinExistence type="inferred from homology"/>
<name>A0A255XT78_9PROT</name>
<dbReference type="InterPro" id="IPR010998">
    <property type="entry name" value="Integrase_recombinase_N"/>
</dbReference>
<dbReference type="InterPro" id="IPR038488">
    <property type="entry name" value="Integrase_DNA-bd_sf"/>
</dbReference>
<dbReference type="InterPro" id="IPR002104">
    <property type="entry name" value="Integrase_catalytic"/>
</dbReference>
<dbReference type="PANTHER" id="PTHR30629">
    <property type="entry name" value="PROPHAGE INTEGRASE"/>
    <property type="match status" value="1"/>
</dbReference>
<gene>
    <name evidence="6" type="ORF">CHR90_05690</name>
</gene>
<reference evidence="6 7" key="1">
    <citation type="submission" date="2017-07" db="EMBL/GenBank/DDBJ databases">
        <title>Elstera cyanobacteriorum sp. nov., a novel bacterium isolated from cyanobacterial aggregates in a eutrophic lake.</title>
        <authorList>
            <person name="Cai H."/>
        </authorList>
    </citation>
    <scope>NUCLEOTIDE SEQUENCE [LARGE SCALE GENOMIC DNA]</scope>
    <source>
        <strain evidence="6 7">TH019</strain>
    </source>
</reference>
<dbReference type="InterPro" id="IPR025166">
    <property type="entry name" value="Integrase_DNA_bind_dom"/>
</dbReference>
<dbReference type="GO" id="GO:0015074">
    <property type="term" value="P:DNA integration"/>
    <property type="evidence" value="ECO:0007669"/>
    <property type="project" value="UniProtKB-KW"/>
</dbReference>
<dbReference type="Gene3D" id="3.30.160.390">
    <property type="entry name" value="Integrase, DNA-binding domain"/>
    <property type="match status" value="1"/>
</dbReference>
<dbReference type="InterPro" id="IPR053876">
    <property type="entry name" value="Phage_int_M"/>
</dbReference>
<keyword evidence="3" id="KW-0238">DNA-binding</keyword>
<dbReference type="GO" id="GO:0003677">
    <property type="term" value="F:DNA binding"/>
    <property type="evidence" value="ECO:0007669"/>
    <property type="project" value="UniProtKB-KW"/>
</dbReference>
<dbReference type="PROSITE" id="PS51898">
    <property type="entry name" value="TYR_RECOMBINASE"/>
    <property type="match status" value="1"/>
</dbReference>
<dbReference type="Gene3D" id="1.10.150.130">
    <property type="match status" value="1"/>
</dbReference>
<sequence length="392" mass="43549">MGLHVLNKLKDAALRSAAVGTYYDGGGLMIKVNRREAGRAYGKWLIRISIQGRRHDLGLGSYPEVSLAAARIAAQSLRDQVAAGQNPLTERIAIRSMPCFEEAARALFAERRPSWKSGKHADQWLGTLEHHAFPKIGRAKVAEIGPGHLRDVLLPIWTTTPETARRLKQRLGMVLDFSISKGWRTEPSPIEVVVKGLPPQRGERGHFAALPHAEMPALLKAIRHAPAAEVTRLALEFLILTAARSGEVRGARWDEIVEIEGIGPVWVIPPERMKAGRQHRVPLAPQAQQVLTQAKAFKTGDLIFPSPKTGQALADMAFTQLLRRLEWPRPVTAHGCRSSFRDWAAETTDTPHDVVEAALAHTLKDKTVAAYLRTDHLERRGFLMVEWANRFS</sequence>
<evidence type="ECO:0000313" key="6">
    <source>
        <dbReference type="EMBL" id="OYQ20199.1"/>
    </source>
</evidence>
<dbReference type="InterPro" id="IPR050808">
    <property type="entry name" value="Phage_Integrase"/>
</dbReference>
<comment type="caution">
    <text evidence="6">The sequence shown here is derived from an EMBL/GenBank/DDBJ whole genome shotgun (WGS) entry which is preliminary data.</text>
</comment>
<evidence type="ECO:0000313" key="7">
    <source>
        <dbReference type="Proteomes" id="UP000216361"/>
    </source>
</evidence>
<dbReference type="OrthoDB" id="9795573at2"/>
<comment type="similarity">
    <text evidence="1">Belongs to the 'phage' integrase family.</text>
</comment>
<dbReference type="InterPro" id="IPR013762">
    <property type="entry name" value="Integrase-like_cat_sf"/>
</dbReference>
<dbReference type="Pfam" id="PF22022">
    <property type="entry name" value="Phage_int_M"/>
    <property type="match status" value="1"/>
</dbReference>
<dbReference type="Pfam" id="PF13356">
    <property type="entry name" value="Arm-DNA-bind_3"/>
    <property type="match status" value="1"/>
</dbReference>